<evidence type="ECO:0008006" key="4">
    <source>
        <dbReference type="Google" id="ProtNLM"/>
    </source>
</evidence>
<gene>
    <name evidence="2" type="ORF">JX265_006499</name>
</gene>
<dbReference type="InterPro" id="IPR029063">
    <property type="entry name" value="SAM-dependent_MTases_sf"/>
</dbReference>
<evidence type="ECO:0000313" key="3">
    <source>
        <dbReference type="Proteomes" id="UP000829685"/>
    </source>
</evidence>
<dbReference type="CDD" id="cd02440">
    <property type="entry name" value="AdoMet_MTases"/>
    <property type="match status" value="1"/>
</dbReference>
<dbReference type="PANTHER" id="PTHR43591:SF102">
    <property type="entry name" value="S-ADENOSYL-L-METHIONINE-DEPENDENT METHYLTRANSFERASE"/>
    <property type="match status" value="1"/>
</dbReference>
<dbReference type="SUPFAM" id="SSF53335">
    <property type="entry name" value="S-adenosyl-L-methionine-dependent methyltransferases"/>
    <property type="match status" value="1"/>
</dbReference>
<protein>
    <recommendedName>
        <fullName evidence="4">S-adenosyl-L-methionine-dependent methyltransferase</fullName>
    </recommendedName>
</protein>
<keyword evidence="3" id="KW-1185">Reference proteome</keyword>
<sequence length="361" mass="39932">MEEASDSANVAEGTVGLSAPRFTGPPSHLCTEDVPAADPLHVTNSGVYICIQSSTADCSDADFAMAANRLINATLGRIPDGNSVVEPDSVLESGRLYNGYKYGKYFLPNDAAEQDRLDLQHHLWSLMLNGWLHIAPMSKVPEHVLDIATGTGIWALEFAERFPTSTVIGTDLSAIQPDRGLPNCWFQKDDAEDEWIFPAPHPPEAICQGPCVHWIKFDYIHLRMVATCFNDMRAIIQKAFDNLKPGGWIEFQDGSFDLRQENGIYEGTPLHRWSDGCIRGAAMQGRDVLLQKKYEGWLKEAGLDGMKGVGFKMMRAAGFSTDDIDNTVAEAKEYVSNCRNHVYGIGYVVYGRKPLAGEIIR</sequence>
<dbReference type="EMBL" id="JAFIMR010000015">
    <property type="protein sequence ID" value="KAI1869409.1"/>
    <property type="molecule type" value="Genomic_DNA"/>
</dbReference>
<dbReference type="GO" id="GO:0008168">
    <property type="term" value="F:methyltransferase activity"/>
    <property type="evidence" value="ECO:0007669"/>
    <property type="project" value="TreeGrafter"/>
</dbReference>
<dbReference type="PANTHER" id="PTHR43591">
    <property type="entry name" value="METHYLTRANSFERASE"/>
    <property type="match status" value="1"/>
</dbReference>
<proteinExistence type="inferred from homology"/>
<evidence type="ECO:0000313" key="2">
    <source>
        <dbReference type="EMBL" id="KAI1869409.1"/>
    </source>
</evidence>
<dbReference type="Pfam" id="PF13489">
    <property type="entry name" value="Methyltransf_23"/>
    <property type="match status" value="1"/>
</dbReference>
<organism evidence="2 3">
    <name type="scientific">Neoarthrinium moseri</name>
    <dbReference type="NCBI Taxonomy" id="1658444"/>
    <lineage>
        <taxon>Eukaryota</taxon>
        <taxon>Fungi</taxon>
        <taxon>Dikarya</taxon>
        <taxon>Ascomycota</taxon>
        <taxon>Pezizomycotina</taxon>
        <taxon>Sordariomycetes</taxon>
        <taxon>Xylariomycetidae</taxon>
        <taxon>Amphisphaeriales</taxon>
        <taxon>Apiosporaceae</taxon>
        <taxon>Neoarthrinium</taxon>
    </lineage>
</organism>
<name>A0A9P9WLN4_9PEZI</name>
<evidence type="ECO:0000256" key="1">
    <source>
        <dbReference type="ARBA" id="ARBA00038158"/>
    </source>
</evidence>
<reference evidence="2" key="1">
    <citation type="submission" date="2021-03" db="EMBL/GenBank/DDBJ databases">
        <title>Revisited historic fungal species revealed as producer of novel bioactive compounds through whole genome sequencing and comparative genomics.</title>
        <authorList>
            <person name="Vignolle G.A."/>
            <person name="Hochenegger N."/>
            <person name="Mach R.L."/>
            <person name="Mach-Aigner A.R."/>
            <person name="Javad Rahimi M."/>
            <person name="Salim K.A."/>
            <person name="Chan C.M."/>
            <person name="Lim L.B.L."/>
            <person name="Cai F."/>
            <person name="Druzhinina I.S."/>
            <person name="U'Ren J.M."/>
            <person name="Derntl C."/>
        </authorList>
    </citation>
    <scope>NUCLEOTIDE SEQUENCE</scope>
    <source>
        <strain evidence="2">TUCIM 5799</strain>
    </source>
</reference>
<dbReference type="AlphaFoldDB" id="A0A9P9WLN4"/>
<dbReference type="Proteomes" id="UP000829685">
    <property type="component" value="Unassembled WGS sequence"/>
</dbReference>
<dbReference type="Gene3D" id="3.40.50.150">
    <property type="entry name" value="Vaccinia Virus protein VP39"/>
    <property type="match status" value="1"/>
</dbReference>
<comment type="caution">
    <text evidence="2">The sequence shown here is derived from an EMBL/GenBank/DDBJ whole genome shotgun (WGS) entry which is preliminary data.</text>
</comment>
<accession>A0A9P9WLN4</accession>
<comment type="similarity">
    <text evidence="1">Belongs to the methyltransferase superfamily. LaeA methyltransferase family.</text>
</comment>